<name>A0A927RD69_9ACTN</name>
<sequence>MADGPRIAVLRWQLDIAWSLLELHLADLDDVECLWEPAPRTWTVRRGPDGRWVADWPIPGVGDEPEPPRSIAWLTWRAGSWWTQTSLRCFGGEPPLWRESDWPGDTDAATEWLRGCKERWSRQLGTLDDAELDSSARSEWFLRGTRPFGYVAAWVNTEVMKTAAEIGMLRTLYRASGPCRLTYPTLPRSPWQRDTA</sequence>
<evidence type="ECO:0000313" key="2">
    <source>
        <dbReference type="EMBL" id="MBE1612047.1"/>
    </source>
</evidence>
<evidence type="ECO:0000313" key="3">
    <source>
        <dbReference type="Proteomes" id="UP000638648"/>
    </source>
</evidence>
<dbReference type="Pfam" id="PF12867">
    <property type="entry name" value="DinB_2"/>
    <property type="match status" value="1"/>
</dbReference>
<organism evidence="2 3">
    <name type="scientific">Actinopolymorpha pittospori</name>
    <dbReference type="NCBI Taxonomy" id="648752"/>
    <lineage>
        <taxon>Bacteria</taxon>
        <taxon>Bacillati</taxon>
        <taxon>Actinomycetota</taxon>
        <taxon>Actinomycetes</taxon>
        <taxon>Propionibacteriales</taxon>
        <taxon>Actinopolymorphaceae</taxon>
        <taxon>Actinopolymorpha</taxon>
    </lineage>
</organism>
<keyword evidence="3" id="KW-1185">Reference proteome</keyword>
<comment type="caution">
    <text evidence="2">The sequence shown here is derived from an EMBL/GenBank/DDBJ whole genome shotgun (WGS) entry which is preliminary data.</text>
</comment>
<protein>
    <recommendedName>
        <fullName evidence="1">DinB-like domain-containing protein</fullName>
    </recommendedName>
</protein>
<dbReference type="InterPro" id="IPR024775">
    <property type="entry name" value="DinB-like"/>
</dbReference>
<dbReference type="RefSeq" id="WP_192755164.1">
    <property type="nucleotide sequence ID" value="NZ_BAABJL010000222.1"/>
</dbReference>
<reference evidence="2" key="1">
    <citation type="submission" date="2020-10" db="EMBL/GenBank/DDBJ databases">
        <title>Sequencing the genomes of 1000 actinobacteria strains.</title>
        <authorList>
            <person name="Klenk H.-P."/>
        </authorList>
    </citation>
    <scope>NUCLEOTIDE SEQUENCE</scope>
    <source>
        <strain evidence="2">DSM 45354</strain>
    </source>
</reference>
<dbReference type="AlphaFoldDB" id="A0A927RD69"/>
<gene>
    <name evidence="2" type="ORF">HEB94_008895</name>
</gene>
<dbReference type="Proteomes" id="UP000638648">
    <property type="component" value="Unassembled WGS sequence"/>
</dbReference>
<feature type="domain" description="DinB-like" evidence="1">
    <location>
        <begin position="13"/>
        <end position="161"/>
    </location>
</feature>
<evidence type="ECO:0000259" key="1">
    <source>
        <dbReference type="Pfam" id="PF12867"/>
    </source>
</evidence>
<proteinExistence type="predicted"/>
<accession>A0A927RD69</accession>
<dbReference type="EMBL" id="JADBEM010000001">
    <property type="protein sequence ID" value="MBE1612047.1"/>
    <property type="molecule type" value="Genomic_DNA"/>
</dbReference>